<dbReference type="SMART" id="SM00796">
    <property type="entry name" value="AHS1"/>
    <property type="match status" value="1"/>
</dbReference>
<dbReference type="PANTHER" id="PTHR34698:SF2">
    <property type="entry name" value="5-OXOPROLINASE SUBUNIT B"/>
    <property type="match status" value="1"/>
</dbReference>
<evidence type="ECO:0000313" key="6">
    <source>
        <dbReference type="Proteomes" id="UP001165586"/>
    </source>
</evidence>
<keyword evidence="1" id="KW-0547">Nucleotide-binding</keyword>
<dbReference type="PANTHER" id="PTHR34698">
    <property type="entry name" value="5-OXOPROLINASE SUBUNIT B"/>
    <property type="match status" value="1"/>
</dbReference>
<evidence type="ECO:0000259" key="4">
    <source>
        <dbReference type="SMART" id="SM00796"/>
    </source>
</evidence>
<evidence type="ECO:0000256" key="3">
    <source>
        <dbReference type="ARBA" id="ARBA00022840"/>
    </source>
</evidence>
<dbReference type="Gene3D" id="3.30.1360.40">
    <property type="match status" value="1"/>
</dbReference>
<dbReference type="SUPFAM" id="SSF50891">
    <property type="entry name" value="Cyclophilin-like"/>
    <property type="match status" value="1"/>
</dbReference>
<organism evidence="5 6">
    <name type="scientific">Herbiconiux daphne</name>
    <dbReference type="NCBI Taxonomy" id="2970914"/>
    <lineage>
        <taxon>Bacteria</taxon>
        <taxon>Bacillati</taxon>
        <taxon>Actinomycetota</taxon>
        <taxon>Actinomycetes</taxon>
        <taxon>Micrococcales</taxon>
        <taxon>Microbacteriaceae</taxon>
        <taxon>Herbiconiux</taxon>
    </lineage>
</organism>
<keyword evidence="2 5" id="KW-0378">Hydrolase</keyword>
<name>A0ABT2GZA7_9MICO</name>
<protein>
    <submittedName>
        <fullName evidence="5">Allophanate hydrolase subunit 1</fullName>
    </submittedName>
</protein>
<reference evidence="5" key="1">
    <citation type="submission" date="2022-08" db="EMBL/GenBank/DDBJ databases">
        <authorList>
            <person name="Deng Y."/>
            <person name="Han X.-F."/>
            <person name="Zhang Y.-Q."/>
        </authorList>
    </citation>
    <scope>NUCLEOTIDE SEQUENCE</scope>
    <source>
        <strain evidence="5">CPCC 203386</strain>
    </source>
</reference>
<evidence type="ECO:0000313" key="5">
    <source>
        <dbReference type="EMBL" id="MCS5733298.1"/>
    </source>
</evidence>
<comment type="caution">
    <text evidence="5">The sequence shown here is derived from an EMBL/GenBank/DDBJ whole genome shotgun (WGS) entry which is preliminary data.</text>
</comment>
<dbReference type="InterPro" id="IPR010016">
    <property type="entry name" value="PxpB"/>
</dbReference>
<accession>A0ABT2GZA7</accession>
<sequence>MAAPVILPVGGSAVLIELPVLASADTTKAGSTHVGASSANVPLGASAAAKPIDLYRALRATAPSWVTELVPAATTVLVVFDRASVGLTPLLAWIDRALSAPAAPSAVAASAAAALGSLVEIATRYDGADLATVAELAGLTVDGVIAAHSEQTWTADFIGFAPGFAYLSGENDLLAAPRRSTPRPVVPAGSVALAAGYCGIYPRESPGGWHLIGTTTASLWDARRTEPALLAPGTRVRFVPDE</sequence>
<dbReference type="RefSeq" id="WP_259538111.1">
    <property type="nucleotide sequence ID" value="NZ_JANLCJ010000002.1"/>
</dbReference>
<keyword evidence="3" id="KW-0067">ATP-binding</keyword>
<dbReference type="InterPro" id="IPR029000">
    <property type="entry name" value="Cyclophilin-like_dom_sf"/>
</dbReference>
<dbReference type="Pfam" id="PF02682">
    <property type="entry name" value="CT_C_D"/>
    <property type="match status" value="1"/>
</dbReference>
<dbReference type="EMBL" id="JANLCJ010000002">
    <property type="protein sequence ID" value="MCS5733298.1"/>
    <property type="molecule type" value="Genomic_DNA"/>
</dbReference>
<dbReference type="Gene3D" id="2.40.100.10">
    <property type="entry name" value="Cyclophilin-like"/>
    <property type="match status" value="1"/>
</dbReference>
<gene>
    <name evidence="5" type="ORF">N1032_06060</name>
</gene>
<evidence type="ECO:0000256" key="1">
    <source>
        <dbReference type="ARBA" id="ARBA00022741"/>
    </source>
</evidence>
<dbReference type="GO" id="GO:0016787">
    <property type="term" value="F:hydrolase activity"/>
    <property type="evidence" value="ECO:0007669"/>
    <property type="project" value="UniProtKB-KW"/>
</dbReference>
<proteinExistence type="predicted"/>
<dbReference type="SUPFAM" id="SSF160467">
    <property type="entry name" value="PH0987 N-terminal domain-like"/>
    <property type="match status" value="1"/>
</dbReference>
<dbReference type="InterPro" id="IPR003833">
    <property type="entry name" value="CT_C_D"/>
</dbReference>
<evidence type="ECO:0000256" key="2">
    <source>
        <dbReference type="ARBA" id="ARBA00022801"/>
    </source>
</evidence>
<feature type="domain" description="Carboxyltransferase" evidence="4">
    <location>
        <begin position="4"/>
        <end position="230"/>
    </location>
</feature>
<dbReference type="Proteomes" id="UP001165586">
    <property type="component" value="Unassembled WGS sequence"/>
</dbReference>
<keyword evidence="6" id="KW-1185">Reference proteome</keyword>